<dbReference type="EMBL" id="LAZR01038370">
    <property type="protein sequence ID" value="KKL19736.1"/>
    <property type="molecule type" value="Genomic_DNA"/>
</dbReference>
<name>A0A0F9DPZ9_9ZZZZ</name>
<organism evidence="1">
    <name type="scientific">marine sediment metagenome</name>
    <dbReference type="NCBI Taxonomy" id="412755"/>
    <lineage>
        <taxon>unclassified sequences</taxon>
        <taxon>metagenomes</taxon>
        <taxon>ecological metagenomes</taxon>
    </lineage>
</organism>
<proteinExistence type="predicted"/>
<protein>
    <submittedName>
        <fullName evidence="1">Uncharacterized protein</fullName>
    </submittedName>
</protein>
<sequence>MSWKYEVTGNDWVYEVTGNDWYYIVTELVGDDLEYGLRTKAGGFLLAKDGQILRAKQ</sequence>
<reference evidence="1" key="1">
    <citation type="journal article" date="2015" name="Nature">
        <title>Complex archaea that bridge the gap between prokaryotes and eukaryotes.</title>
        <authorList>
            <person name="Spang A."/>
            <person name="Saw J.H."/>
            <person name="Jorgensen S.L."/>
            <person name="Zaremba-Niedzwiedzka K."/>
            <person name="Martijn J."/>
            <person name="Lind A.E."/>
            <person name="van Eijk R."/>
            <person name="Schleper C."/>
            <person name="Guy L."/>
            <person name="Ettema T.J."/>
        </authorList>
    </citation>
    <scope>NUCLEOTIDE SEQUENCE</scope>
</reference>
<gene>
    <name evidence="1" type="ORF">LCGC14_2462480</name>
</gene>
<dbReference type="AlphaFoldDB" id="A0A0F9DPZ9"/>
<accession>A0A0F9DPZ9</accession>
<evidence type="ECO:0000313" key="1">
    <source>
        <dbReference type="EMBL" id="KKL19736.1"/>
    </source>
</evidence>
<comment type="caution">
    <text evidence="1">The sequence shown here is derived from an EMBL/GenBank/DDBJ whole genome shotgun (WGS) entry which is preliminary data.</text>
</comment>